<proteinExistence type="predicted"/>
<dbReference type="PROSITE" id="PS51879">
    <property type="entry name" value="RST"/>
    <property type="match status" value="1"/>
</dbReference>
<dbReference type="Gene3D" id="3.90.228.10">
    <property type="match status" value="1"/>
</dbReference>
<dbReference type="Pfam" id="PF00644">
    <property type="entry name" value="PARP"/>
    <property type="match status" value="1"/>
</dbReference>
<dbReference type="AlphaFoldDB" id="A0A6A1VHA3"/>
<dbReference type="OrthoDB" id="6133115at2759"/>
<dbReference type="InterPro" id="IPR044964">
    <property type="entry name" value="RCD1/SRO1-5"/>
</dbReference>
<dbReference type="EMBL" id="RXIC02000023">
    <property type="protein sequence ID" value="KAB1212114.1"/>
    <property type="molecule type" value="Genomic_DNA"/>
</dbReference>
<evidence type="ECO:0000256" key="2">
    <source>
        <dbReference type="ARBA" id="ARBA00022473"/>
    </source>
</evidence>
<dbReference type="Pfam" id="PF23467">
    <property type="entry name" value="WWE_5"/>
    <property type="match status" value="1"/>
</dbReference>
<evidence type="ECO:0000313" key="9">
    <source>
        <dbReference type="EMBL" id="KAB1212114.1"/>
    </source>
</evidence>
<dbReference type="PANTHER" id="PTHR32263">
    <property type="entry name" value="INACTIVE POLY [ADP-RIBOSE] POLYMERASE SRO4-RELATED"/>
    <property type="match status" value="1"/>
</dbReference>
<organism evidence="9 10">
    <name type="scientific">Morella rubra</name>
    <name type="common">Chinese bayberry</name>
    <dbReference type="NCBI Taxonomy" id="262757"/>
    <lineage>
        <taxon>Eukaryota</taxon>
        <taxon>Viridiplantae</taxon>
        <taxon>Streptophyta</taxon>
        <taxon>Embryophyta</taxon>
        <taxon>Tracheophyta</taxon>
        <taxon>Spermatophyta</taxon>
        <taxon>Magnoliopsida</taxon>
        <taxon>eudicotyledons</taxon>
        <taxon>Gunneridae</taxon>
        <taxon>Pentapetalae</taxon>
        <taxon>rosids</taxon>
        <taxon>fabids</taxon>
        <taxon>Fagales</taxon>
        <taxon>Myricaceae</taxon>
        <taxon>Morella</taxon>
    </lineage>
</organism>
<evidence type="ECO:0000259" key="7">
    <source>
        <dbReference type="PROSITE" id="PS51059"/>
    </source>
</evidence>
<evidence type="ECO:0000313" key="10">
    <source>
        <dbReference type="Proteomes" id="UP000516437"/>
    </source>
</evidence>
<name>A0A6A1VHA3_9ROSI</name>
<comment type="subcellular location">
    <subcellularLocation>
        <location evidence="1">Nucleus</location>
    </subcellularLocation>
</comment>
<dbReference type="Gene3D" id="3.30.720.50">
    <property type="match status" value="1"/>
</dbReference>
<dbReference type="PROSITE" id="PS51059">
    <property type="entry name" value="PARP_CATALYTIC"/>
    <property type="match status" value="1"/>
</dbReference>
<sequence length="489" mass="54213">MGSQTICQNDVARKLLDSVKVRVRRNPSSSSSFQPVPSSEPKLCENLSDCCSTRFMILNHSNFKRSGAPVRSMFYQDGSWIDFPREVLESLRLAFSEGKPMVDVSIGGAKYIFDFLRMLQIDFGTGNQRSIAWIDEAGKCFFPKVFVGEELTNARGMEENSGNPKIEIEIRIDGNSCKRKVEQLEIRSNDDKEEEVSSSNKRDGNASKRLRLESTSSETSIWPCAKVLSPGDQAYSVVSNLFMAGIRKTDPRATITSIHQCTRTGPLERARFDVFQKQNEIIKASRGASNTVHAWYGASAKAVAGVLAHGFSVPSKVSGSETYGSGIYLSPVGFPHLSALQSDADDNGEKHVILCRVILGNLEMVEAGSQQCHPSSVDFDTGADDPKNPRRYVVWCTNMNRHILPECVVSYKSPKNVLGQLRGSTKYPFAKLISQMKSSLPASKVQEAMTLYDNFRAGKMAKDVFIKQLRSTVGDEMLLLTIREIRASE</sequence>
<dbReference type="PROSITE" id="PS50918">
    <property type="entry name" value="WWE"/>
    <property type="match status" value="1"/>
</dbReference>
<dbReference type="InterPro" id="IPR057823">
    <property type="entry name" value="WWE_RCD1"/>
</dbReference>
<feature type="region of interest" description="Disordered" evidence="5">
    <location>
        <begin position="186"/>
        <end position="212"/>
    </location>
</feature>
<dbReference type="SUPFAM" id="SSF56399">
    <property type="entry name" value="ADP-ribosylation"/>
    <property type="match status" value="1"/>
</dbReference>
<evidence type="ECO:0000256" key="5">
    <source>
        <dbReference type="SAM" id="MobiDB-lite"/>
    </source>
</evidence>
<dbReference type="InterPro" id="IPR037197">
    <property type="entry name" value="WWE_dom_sf"/>
</dbReference>
<dbReference type="GO" id="GO:0003950">
    <property type="term" value="F:NAD+ poly-ADP-ribosyltransferase activity"/>
    <property type="evidence" value="ECO:0007669"/>
    <property type="project" value="InterPro"/>
</dbReference>
<dbReference type="PANTHER" id="PTHR32263:SF19">
    <property type="entry name" value="OS03G0230300 PROTEIN"/>
    <property type="match status" value="1"/>
</dbReference>
<protein>
    <submittedName>
        <fullName evidence="9">Inactive poly [ADP-ribose] polymerase RCD1</fullName>
    </submittedName>
</protein>
<feature type="domain" description="WWE" evidence="6">
    <location>
        <begin position="58"/>
        <end position="133"/>
    </location>
</feature>
<gene>
    <name evidence="9" type="ORF">CJ030_MR5G011954</name>
</gene>
<dbReference type="InterPro" id="IPR022003">
    <property type="entry name" value="RST"/>
</dbReference>
<dbReference type="Proteomes" id="UP000516437">
    <property type="component" value="Chromosome 5"/>
</dbReference>
<keyword evidence="10" id="KW-1185">Reference proteome</keyword>
<keyword evidence="3" id="KW-0346">Stress response</keyword>
<evidence type="ECO:0000256" key="4">
    <source>
        <dbReference type="ARBA" id="ARBA00023242"/>
    </source>
</evidence>
<keyword evidence="2" id="KW-0217">Developmental protein</keyword>
<evidence type="ECO:0000256" key="1">
    <source>
        <dbReference type="ARBA" id="ARBA00004123"/>
    </source>
</evidence>
<feature type="compositionally biased region" description="Basic and acidic residues" evidence="5">
    <location>
        <begin position="200"/>
        <end position="212"/>
    </location>
</feature>
<evidence type="ECO:0000256" key="3">
    <source>
        <dbReference type="ARBA" id="ARBA00023016"/>
    </source>
</evidence>
<evidence type="ECO:0000259" key="8">
    <source>
        <dbReference type="PROSITE" id="PS51879"/>
    </source>
</evidence>
<dbReference type="SUPFAM" id="SSF117839">
    <property type="entry name" value="WWE domain"/>
    <property type="match status" value="1"/>
</dbReference>
<reference evidence="9 10" key="1">
    <citation type="journal article" date="2019" name="Plant Biotechnol. J.">
        <title>The red bayberry genome and genetic basis of sex determination.</title>
        <authorList>
            <person name="Jia H.M."/>
            <person name="Jia H.J."/>
            <person name="Cai Q.L."/>
            <person name="Wang Y."/>
            <person name="Zhao H.B."/>
            <person name="Yang W.F."/>
            <person name="Wang G.Y."/>
            <person name="Li Y.H."/>
            <person name="Zhan D.L."/>
            <person name="Shen Y.T."/>
            <person name="Niu Q.F."/>
            <person name="Chang L."/>
            <person name="Qiu J."/>
            <person name="Zhao L."/>
            <person name="Xie H.B."/>
            <person name="Fu W.Y."/>
            <person name="Jin J."/>
            <person name="Li X.W."/>
            <person name="Jiao Y."/>
            <person name="Zhou C.C."/>
            <person name="Tu T."/>
            <person name="Chai C.Y."/>
            <person name="Gao J.L."/>
            <person name="Fan L.J."/>
            <person name="van de Weg E."/>
            <person name="Wang J.Y."/>
            <person name="Gao Z.S."/>
        </authorList>
    </citation>
    <scope>NUCLEOTIDE SEQUENCE [LARGE SCALE GENOMIC DNA]</scope>
    <source>
        <tissue evidence="9">Leaves</tissue>
    </source>
</reference>
<dbReference type="InterPro" id="IPR012317">
    <property type="entry name" value="Poly(ADP-ribose)pol_cat_dom"/>
</dbReference>
<accession>A0A6A1VHA3</accession>
<feature type="domain" description="PARP catalytic" evidence="7">
    <location>
        <begin position="210"/>
        <end position="432"/>
    </location>
</feature>
<comment type="caution">
    <text evidence="9">The sequence shown here is derived from an EMBL/GenBank/DDBJ whole genome shotgun (WGS) entry which is preliminary data.</text>
</comment>
<dbReference type="InterPro" id="IPR004170">
    <property type="entry name" value="WWE_dom"/>
</dbReference>
<feature type="domain" description="RST" evidence="8">
    <location>
        <begin position="420"/>
        <end position="489"/>
    </location>
</feature>
<keyword evidence="4" id="KW-0539">Nucleus</keyword>
<dbReference type="GO" id="GO:0005634">
    <property type="term" value="C:nucleus"/>
    <property type="evidence" value="ECO:0007669"/>
    <property type="project" value="UniProtKB-SubCell"/>
</dbReference>
<dbReference type="Pfam" id="PF12174">
    <property type="entry name" value="RST"/>
    <property type="match status" value="1"/>
</dbReference>
<evidence type="ECO:0000259" key="6">
    <source>
        <dbReference type="PROSITE" id="PS50918"/>
    </source>
</evidence>